<name>A0A1F6TW76_9PROT</name>
<dbReference type="PANTHER" id="PTHR37422:SF13">
    <property type="entry name" value="LIPOPOLYSACCHARIDE BIOSYNTHESIS PROTEIN PA4999-RELATED"/>
    <property type="match status" value="1"/>
</dbReference>
<dbReference type="InterPro" id="IPR051533">
    <property type="entry name" value="WaaL-like"/>
</dbReference>
<feature type="transmembrane region" description="Helical" evidence="5">
    <location>
        <begin position="28"/>
        <end position="47"/>
    </location>
</feature>
<feature type="transmembrane region" description="Helical" evidence="5">
    <location>
        <begin position="369"/>
        <end position="385"/>
    </location>
</feature>
<evidence type="ECO:0000259" key="6">
    <source>
        <dbReference type="Pfam" id="PF04932"/>
    </source>
</evidence>
<feature type="transmembrane region" description="Helical" evidence="5">
    <location>
        <begin position="53"/>
        <end position="76"/>
    </location>
</feature>
<evidence type="ECO:0000256" key="5">
    <source>
        <dbReference type="SAM" id="Phobius"/>
    </source>
</evidence>
<dbReference type="GO" id="GO:0016020">
    <property type="term" value="C:membrane"/>
    <property type="evidence" value="ECO:0007669"/>
    <property type="project" value="UniProtKB-SubCell"/>
</dbReference>
<keyword evidence="3 5" id="KW-1133">Transmembrane helix</keyword>
<dbReference type="AlphaFoldDB" id="A0A1F6TW76"/>
<feature type="transmembrane region" description="Helical" evidence="5">
    <location>
        <begin position="252"/>
        <end position="272"/>
    </location>
</feature>
<keyword evidence="4 5" id="KW-0472">Membrane</keyword>
<evidence type="ECO:0000256" key="4">
    <source>
        <dbReference type="ARBA" id="ARBA00023136"/>
    </source>
</evidence>
<feature type="transmembrane region" description="Helical" evidence="5">
    <location>
        <begin position="113"/>
        <end position="133"/>
    </location>
</feature>
<feature type="transmembrane region" description="Helical" evidence="5">
    <location>
        <begin position="391"/>
        <end position="411"/>
    </location>
</feature>
<keyword evidence="2 5" id="KW-0812">Transmembrane</keyword>
<evidence type="ECO:0000256" key="1">
    <source>
        <dbReference type="ARBA" id="ARBA00004141"/>
    </source>
</evidence>
<feature type="transmembrane region" description="Helical" evidence="5">
    <location>
        <begin position="207"/>
        <end position="223"/>
    </location>
</feature>
<protein>
    <recommendedName>
        <fullName evidence="6">O-antigen ligase-related domain-containing protein</fullName>
    </recommendedName>
</protein>
<comment type="subcellular location">
    <subcellularLocation>
        <location evidence="1">Membrane</location>
        <topology evidence="1">Multi-pass membrane protein</topology>
    </subcellularLocation>
</comment>
<feature type="domain" description="O-antigen ligase-related" evidence="6">
    <location>
        <begin position="212"/>
        <end position="347"/>
    </location>
</feature>
<feature type="transmembrane region" description="Helical" evidence="5">
    <location>
        <begin position="88"/>
        <end position="107"/>
    </location>
</feature>
<evidence type="ECO:0000313" key="7">
    <source>
        <dbReference type="EMBL" id="OGI49404.1"/>
    </source>
</evidence>
<evidence type="ECO:0000256" key="3">
    <source>
        <dbReference type="ARBA" id="ARBA00022989"/>
    </source>
</evidence>
<organism evidence="7 8">
    <name type="scientific">Candidatus Muproteobacteria bacterium RIFCSPHIGHO2_02_FULL_65_16</name>
    <dbReference type="NCBI Taxonomy" id="1817766"/>
    <lineage>
        <taxon>Bacteria</taxon>
        <taxon>Pseudomonadati</taxon>
        <taxon>Pseudomonadota</taxon>
        <taxon>Candidatus Muproteobacteria</taxon>
    </lineage>
</organism>
<dbReference type="InterPro" id="IPR007016">
    <property type="entry name" value="O-antigen_ligase-rel_domated"/>
</dbReference>
<gene>
    <name evidence="7" type="ORF">A3B81_03945</name>
</gene>
<reference evidence="7 8" key="1">
    <citation type="journal article" date="2016" name="Nat. Commun.">
        <title>Thousands of microbial genomes shed light on interconnected biogeochemical processes in an aquifer system.</title>
        <authorList>
            <person name="Anantharaman K."/>
            <person name="Brown C.T."/>
            <person name="Hug L.A."/>
            <person name="Sharon I."/>
            <person name="Castelle C.J."/>
            <person name="Probst A.J."/>
            <person name="Thomas B.C."/>
            <person name="Singh A."/>
            <person name="Wilkins M.J."/>
            <person name="Karaoz U."/>
            <person name="Brodie E.L."/>
            <person name="Williams K.H."/>
            <person name="Hubbard S.S."/>
            <person name="Banfield J.F."/>
        </authorList>
    </citation>
    <scope>NUCLEOTIDE SEQUENCE [LARGE SCALE GENOMIC DNA]</scope>
</reference>
<evidence type="ECO:0000313" key="8">
    <source>
        <dbReference type="Proteomes" id="UP000179362"/>
    </source>
</evidence>
<dbReference type="Pfam" id="PF04932">
    <property type="entry name" value="Wzy_C"/>
    <property type="match status" value="1"/>
</dbReference>
<dbReference type="EMBL" id="MFTA01000115">
    <property type="protein sequence ID" value="OGI49404.1"/>
    <property type="molecule type" value="Genomic_DNA"/>
</dbReference>
<feature type="transmembrane region" description="Helical" evidence="5">
    <location>
        <begin position="177"/>
        <end position="198"/>
    </location>
</feature>
<feature type="transmembrane region" description="Helical" evidence="5">
    <location>
        <begin position="229"/>
        <end position="247"/>
    </location>
</feature>
<feature type="transmembrane region" description="Helical" evidence="5">
    <location>
        <begin position="145"/>
        <end position="165"/>
    </location>
</feature>
<feature type="transmembrane region" description="Helical" evidence="5">
    <location>
        <begin position="334"/>
        <end position="357"/>
    </location>
</feature>
<comment type="caution">
    <text evidence="7">The sequence shown here is derived from an EMBL/GenBank/DDBJ whole genome shotgun (WGS) entry which is preliminary data.</text>
</comment>
<dbReference type="Proteomes" id="UP000179362">
    <property type="component" value="Unassembled WGS sequence"/>
</dbReference>
<dbReference type="PANTHER" id="PTHR37422">
    <property type="entry name" value="TEICHURONIC ACID BIOSYNTHESIS PROTEIN TUAE"/>
    <property type="match status" value="1"/>
</dbReference>
<evidence type="ECO:0000256" key="2">
    <source>
        <dbReference type="ARBA" id="ARBA00022692"/>
    </source>
</evidence>
<sequence>MMTSHDIAPIGFTSKRGSGGLMPGADTIAFWYWFLAGTKPFLIFLFFRNDPKLGTLASGAMTTTFVILLSALMLAGQVRSPARREWPPAAKWIAIYIIWVGVTLSWTHAESRFIAFAYWLTMAFDVLFVFMLLRIGEIERVTVRSLKGLVCGATVLGIVTLLFGGTGAYGRLGDEEFLHPNTVGNIAAIAGIGSIYLARHTKEYQRLLWMAVLSFLVFILMASLSKTAIFAFLMAIGVNLVVGRYGLIGKVALVGLVAAVVAVTYGPLVSYMEEYAYAAGGENLLTLSGRTVIWTETWDMIVENWLFGYGFMSFRDVGPQIAEVRLVHAHNEWLHLWFTVGGIGSLVAGLIYVSYFGEVRRSSLKTTRLSSQSVFGLSLGIYALVRGVTEAHVTGLVFPLPLVLLISAWLCRAVKQDDVMPFAKYASSRLDNKRI</sequence>
<proteinExistence type="predicted"/>
<accession>A0A1F6TW76</accession>